<gene>
    <name evidence="2" type="ORF">QE152_g15532</name>
</gene>
<sequence>MEGLERGPDASGEGGSSPVSYNTLGNVEETTESVKTFANAVKSNSSNYTFPDRELAIIFDALEDTEKNDYIFGVGELIGPRNISFASRISNNRICMYLASKEIIDTFINNHEGIKIKNHFVKARRLVSPAKRIILSNVSPSIPHEVIIREIKSLGLNVASSMTFIGAGVTNPEYKHVLSFRRQIYIVLDEKSKLPESMLIAYKQNYFRIFLTTDEIRCFSYFSLRMKLGAFHVKSWDILPKDARRLLAS</sequence>
<proteinExistence type="predicted"/>
<keyword evidence="3" id="KW-1185">Reference proteome</keyword>
<organism evidence="2 3">
    <name type="scientific">Popillia japonica</name>
    <name type="common">Japanese beetle</name>
    <dbReference type="NCBI Taxonomy" id="7064"/>
    <lineage>
        <taxon>Eukaryota</taxon>
        <taxon>Metazoa</taxon>
        <taxon>Ecdysozoa</taxon>
        <taxon>Arthropoda</taxon>
        <taxon>Hexapoda</taxon>
        <taxon>Insecta</taxon>
        <taxon>Pterygota</taxon>
        <taxon>Neoptera</taxon>
        <taxon>Endopterygota</taxon>
        <taxon>Coleoptera</taxon>
        <taxon>Polyphaga</taxon>
        <taxon>Scarabaeiformia</taxon>
        <taxon>Scarabaeidae</taxon>
        <taxon>Rutelinae</taxon>
        <taxon>Popillia</taxon>
    </lineage>
</organism>
<dbReference type="AlphaFoldDB" id="A0AAW1L840"/>
<feature type="region of interest" description="Disordered" evidence="1">
    <location>
        <begin position="1"/>
        <end position="23"/>
    </location>
</feature>
<dbReference type="Proteomes" id="UP001458880">
    <property type="component" value="Unassembled WGS sequence"/>
</dbReference>
<protein>
    <submittedName>
        <fullName evidence="2">Uncharacterized protein</fullName>
    </submittedName>
</protein>
<evidence type="ECO:0000256" key="1">
    <source>
        <dbReference type="SAM" id="MobiDB-lite"/>
    </source>
</evidence>
<reference evidence="2 3" key="1">
    <citation type="journal article" date="2024" name="BMC Genomics">
        <title>De novo assembly and annotation of Popillia japonica's genome with initial clues to its potential as an invasive pest.</title>
        <authorList>
            <person name="Cucini C."/>
            <person name="Boschi S."/>
            <person name="Funari R."/>
            <person name="Cardaioli E."/>
            <person name="Iannotti N."/>
            <person name="Marturano G."/>
            <person name="Paoli F."/>
            <person name="Bruttini M."/>
            <person name="Carapelli A."/>
            <person name="Frati F."/>
            <person name="Nardi F."/>
        </authorList>
    </citation>
    <scope>NUCLEOTIDE SEQUENCE [LARGE SCALE GENOMIC DNA]</scope>
    <source>
        <strain evidence="2">DMR45628</strain>
    </source>
</reference>
<name>A0AAW1L840_POPJA</name>
<evidence type="ECO:0000313" key="2">
    <source>
        <dbReference type="EMBL" id="KAK9730070.1"/>
    </source>
</evidence>
<evidence type="ECO:0000313" key="3">
    <source>
        <dbReference type="Proteomes" id="UP001458880"/>
    </source>
</evidence>
<accession>A0AAW1L840</accession>
<dbReference type="EMBL" id="JASPKY010000153">
    <property type="protein sequence ID" value="KAK9730070.1"/>
    <property type="molecule type" value="Genomic_DNA"/>
</dbReference>
<comment type="caution">
    <text evidence="2">The sequence shown here is derived from an EMBL/GenBank/DDBJ whole genome shotgun (WGS) entry which is preliminary data.</text>
</comment>